<dbReference type="AlphaFoldDB" id="A0A7W8AF81"/>
<gene>
    <name evidence="3" type="ORF">HNR40_010746</name>
</gene>
<dbReference type="Gene3D" id="2.30.110.10">
    <property type="entry name" value="Electron Transport, Fmn-binding Protein, Chain A"/>
    <property type="match status" value="1"/>
</dbReference>
<sequence>MEPRTEVLDLPDGYRTQPQTITLTWDEVREKLRAAPSYWLATARPDGRPHVVPVDGLWVADAFYFSGGEETVHIRNLRANGHAAVHLENATAAVIVEGTATWTTPGQDLARRVEAADKEKYGYGLFLPDVWELRPDRVLAWNSLPEDATRFTWI</sequence>
<name>A0A7W8AF81_9ACTN</name>
<feature type="domain" description="Pyridoxamine 5'-phosphate oxidase N-terminal" evidence="2">
    <location>
        <begin position="25"/>
        <end position="141"/>
    </location>
</feature>
<evidence type="ECO:0000313" key="4">
    <source>
        <dbReference type="Proteomes" id="UP000568380"/>
    </source>
</evidence>
<keyword evidence="4" id="KW-1185">Reference proteome</keyword>
<comment type="caution">
    <text evidence="3">The sequence shown here is derived from an EMBL/GenBank/DDBJ whole genome shotgun (WGS) entry which is preliminary data.</text>
</comment>
<dbReference type="RefSeq" id="WP_184976490.1">
    <property type="nucleotide sequence ID" value="NZ_JACHIN010000034.1"/>
</dbReference>
<dbReference type="InterPro" id="IPR011576">
    <property type="entry name" value="Pyridox_Oxase_N"/>
</dbReference>
<proteinExistence type="predicted"/>
<dbReference type="PANTHER" id="PTHR35176">
    <property type="entry name" value="HEME OXYGENASE HI_0854-RELATED"/>
    <property type="match status" value="1"/>
</dbReference>
<dbReference type="GO" id="GO:0070967">
    <property type="term" value="F:coenzyme F420 binding"/>
    <property type="evidence" value="ECO:0007669"/>
    <property type="project" value="TreeGrafter"/>
</dbReference>
<protein>
    <submittedName>
        <fullName evidence="3">General stress protein 26</fullName>
    </submittedName>
</protein>
<reference evidence="3 4" key="1">
    <citation type="submission" date="2020-08" db="EMBL/GenBank/DDBJ databases">
        <title>Genomic Encyclopedia of Type Strains, Phase IV (KMG-IV): sequencing the most valuable type-strain genomes for metagenomic binning, comparative biology and taxonomic classification.</title>
        <authorList>
            <person name="Goeker M."/>
        </authorList>
    </citation>
    <scope>NUCLEOTIDE SEQUENCE [LARGE SCALE GENOMIC DNA]</scope>
    <source>
        <strain evidence="3 4">DSM 45385</strain>
    </source>
</reference>
<evidence type="ECO:0000313" key="3">
    <source>
        <dbReference type="EMBL" id="MBB5085232.1"/>
    </source>
</evidence>
<organism evidence="3 4">
    <name type="scientific">Nonomuraea endophytica</name>
    <dbReference type="NCBI Taxonomy" id="714136"/>
    <lineage>
        <taxon>Bacteria</taxon>
        <taxon>Bacillati</taxon>
        <taxon>Actinomycetota</taxon>
        <taxon>Actinomycetes</taxon>
        <taxon>Streptosporangiales</taxon>
        <taxon>Streptosporangiaceae</taxon>
        <taxon>Nonomuraea</taxon>
    </lineage>
</organism>
<accession>A0A7W8AF81</accession>
<keyword evidence="1" id="KW-0560">Oxidoreductase</keyword>
<dbReference type="GO" id="GO:0005829">
    <property type="term" value="C:cytosol"/>
    <property type="evidence" value="ECO:0007669"/>
    <property type="project" value="TreeGrafter"/>
</dbReference>
<dbReference type="PANTHER" id="PTHR35176:SF4">
    <property type="entry name" value="PYRIDOXAMINE 5'-PHOSPHATE OXIDASE-RELATED FMN-BINDING"/>
    <property type="match status" value="1"/>
</dbReference>
<evidence type="ECO:0000259" key="2">
    <source>
        <dbReference type="Pfam" id="PF01243"/>
    </source>
</evidence>
<dbReference type="Proteomes" id="UP000568380">
    <property type="component" value="Unassembled WGS sequence"/>
</dbReference>
<dbReference type="EMBL" id="JACHIN010000034">
    <property type="protein sequence ID" value="MBB5085232.1"/>
    <property type="molecule type" value="Genomic_DNA"/>
</dbReference>
<dbReference type="GO" id="GO:0016627">
    <property type="term" value="F:oxidoreductase activity, acting on the CH-CH group of donors"/>
    <property type="evidence" value="ECO:0007669"/>
    <property type="project" value="TreeGrafter"/>
</dbReference>
<dbReference type="SUPFAM" id="SSF50475">
    <property type="entry name" value="FMN-binding split barrel"/>
    <property type="match status" value="1"/>
</dbReference>
<dbReference type="InterPro" id="IPR052019">
    <property type="entry name" value="F420H2_bilvrd_red/Heme_oxyg"/>
</dbReference>
<dbReference type="InterPro" id="IPR012349">
    <property type="entry name" value="Split_barrel_FMN-bd"/>
</dbReference>
<dbReference type="Pfam" id="PF01243">
    <property type="entry name" value="PNPOx_N"/>
    <property type="match status" value="1"/>
</dbReference>
<evidence type="ECO:0000256" key="1">
    <source>
        <dbReference type="ARBA" id="ARBA00023002"/>
    </source>
</evidence>